<dbReference type="AlphaFoldDB" id="B0XGZ1"/>
<evidence type="ECO:0000313" key="2">
    <source>
        <dbReference type="EMBL" id="EDS27959.1"/>
    </source>
</evidence>
<evidence type="ECO:0000313" key="4">
    <source>
        <dbReference type="Proteomes" id="UP000002320"/>
    </source>
</evidence>
<evidence type="ECO:0000256" key="1">
    <source>
        <dbReference type="SAM" id="MobiDB-lite"/>
    </source>
</evidence>
<dbReference type="EMBL" id="DS233082">
    <property type="protein sequence ID" value="EDS27959.1"/>
    <property type="molecule type" value="Genomic_DNA"/>
</dbReference>
<reference evidence="3" key="2">
    <citation type="submission" date="2020-05" db="UniProtKB">
        <authorList>
            <consortium name="EnsemblMetazoa"/>
        </authorList>
    </citation>
    <scope>IDENTIFICATION</scope>
    <source>
        <strain evidence="3">JHB</strain>
    </source>
</reference>
<feature type="region of interest" description="Disordered" evidence="1">
    <location>
        <begin position="24"/>
        <end position="62"/>
    </location>
</feature>
<dbReference type="KEGG" id="cqu:CpipJ_CPIJ018655"/>
<gene>
    <name evidence="3" type="primary">6052685</name>
    <name evidence="2" type="ORF">CpipJ_CPIJ018655</name>
</gene>
<sequence>MDCPENIFVQQALEQLKERREKVVSKKITEPSSEPAAPLDEQAEPITESPEPTLTADVGQPL</sequence>
<reference evidence="2" key="1">
    <citation type="submission" date="2007-03" db="EMBL/GenBank/DDBJ databases">
        <title>Annotation of Culex pipiens quinquefasciatus.</title>
        <authorList>
            <consortium name="The Broad Institute Genome Sequencing Platform"/>
            <person name="Atkinson P.W."/>
            <person name="Hemingway J."/>
            <person name="Christensen B.M."/>
            <person name="Higgs S."/>
            <person name="Kodira C."/>
            <person name="Hannick L."/>
            <person name="Megy K."/>
            <person name="O'Leary S."/>
            <person name="Pearson M."/>
            <person name="Haas B.J."/>
            <person name="Mauceli E."/>
            <person name="Wortman J.R."/>
            <person name="Lee N.H."/>
            <person name="Guigo R."/>
            <person name="Stanke M."/>
            <person name="Alvarado L."/>
            <person name="Amedeo P."/>
            <person name="Antoine C.H."/>
            <person name="Arensburger P."/>
            <person name="Bidwell S.L."/>
            <person name="Crawford M."/>
            <person name="Camaro F."/>
            <person name="Devon K."/>
            <person name="Engels R."/>
            <person name="Hammond M."/>
            <person name="Howarth C."/>
            <person name="Koehrsen M."/>
            <person name="Lawson D."/>
            <person name="Montgomery P."/>
            <person name="Nene V."/>
            <person name="Nusbaum C."/>
            <person name="Puiu D."/>
            <person name="Romero-Severson J."/>
            <person name="Severson D.W."/>
            <person name="Shumway M."/>
            <person name="Sisk P."/>
            <person name="Stolte C."/>
            <person name="Zeng Q."/>
            <person name="Eisenstadt E."/>
            <person name="Fraser-Liggett C."/>
            <person name="Strausberg R."/>
            <person name="Galagan J."/>
            <person name="Birren B."/>
            <person name="Collins F.H."/>
        </authorList>
    </citation>
    <scope>NUCLEOTIDE SEQUENCE [LARGE SCALE GENOMIC DNA]</scope>
    <source>
        <strain evidence="2">JHB</strain>
    </source>
</reference>
<proteinExistence type="predicted"/>
<organism>
    <name type="scientific">Culex quinquefasciatus</name>
    <name type="common">Southern house mosquito</name>
    <name type="synonym">Culex pungens</name>
    <dbReference type="NCBI Taxonomy" id="7176"/>
    <lineage>
        <taxon>Eukaryota</taxon>
        <taxon>Metazoa</taxon>
        <taxon>Ecdysozoa</taxon>
        <taxon>Arthropoda</taxon>
        <taxon>Hexapoda</taxon>
        <taxon>Insecta</taxon>
        <taxon>Pterygota</taxon>
        <taxon>Neoptera</taxon>
        <taxon>Endopterygota</taxon>
        <taxon>Diptera</taxon>
        <taxon>Nematocera</taxon>
        <taxon>Culicoidea</taxon>
        <taxon>Culicidae</taxon>
        <taxon>Culicinae</taxon>
        <taxon>Culicini</taxon>
        <taxon>Culex</taxon>
        <taxon>Culex</taxon>
    </lineage>
</organism>
<dbReference type="HOGENOM" id="CLU_2906267_0_0_1"/>
<protein>
    <submittedName>
        <fullName evidence="2 3">Uncharacterized protein</fullName>
    </submittedName>
</protein>
<accession>B0XGZ1</accession>
<keyword evidence="4" id="KW-1185">Reference proteome</keyword>
<dbReference type="EnsemblMetazoa" id="CPIJ018655-RA">
    <property type="protein sequence ID" value="CPIJ018655-PA"/>
    <property type="gene ID" value="CPIJ018655"/>
</dbReference>
<dbReference type="VEuPathDB" id="VectorBase:CPIJ018655"/>
<evidence type="ECO:0000313" key="3">
    <source>
        <dbReference type="EnsemblMetazoa" id="CPIJ018655-PA"/>
    </source>
</evidence>
<dbReference type="Proteomes" id="UP000002320">
    <property type="component" value="Unassembled WGS sequence"/>
</dbReference>
<name>B0XGZ1_CULQU</name>
<dbReference type="InParanoid" id="B0XGZ1"/>